<name>A0A9P8BZR1_9HELO</name>
<dbReference type="Proteomes" id="UP000824998">
    <property type="component" value="Unassembled WGS sequence"/>
</dbReference>
<organism evidence="2 3">
    <name type="scientific">Amylocarpus encephaloides</name>
    <dbReference type="NCBI Taxonomy" id="45428"/>
    <lineage>
        <taxon>Eukaryota</taxon>
        <taxon>Fungi</taxon>
        <taxon>Dikarya</taxon>
        <taxon>Ascomycota</taxon>
        <taxon>Pezizomycotina</taxon>
        <taxon>Leotiomycetes</taxon>
        <taxon>Helotiales</taxon>
        <taxon>Helotiales incertae sedis</taxon>
        <taxon>Amylocarpus</taxon>
    </lineage>
</organism>
<accession>A0A9P8BZR1</accession>
<reference evidence="2" key="1">
    <citation type="journal article" date="2021" name="IMA Fungus">
        <title>Genomic characterization of three marine fungi, including Emericellopsis atlantica sp. nov. with signatures of a generalist lifestyle and marine biomass degradation.</title>
        <authorList>
            <person name="Hagestad O.C."/>
            <person name="Hou L."/>
            <person name="Andersen J.H."/>
            <person name="Hansen E.H."/>
            <person name="Altermark B."/>
            <person name="Li C."/>
            <person name="Kuhnert E."/>
            <person name="Cox R.J."/>
            <person name="Crous P.W."/>
            <person name="Spatafora J.W."/>
            <person name="Lail K."/>
            <person name="Amirebrahimi M."/>
            <person name="Lipzen A."/>
            <person name="Pangilinan J."/>
            <person name="Andreopoulos W."/>
            <person name="Hayes R.D."/>
            <person name="Ng V."/>
            <person name="Grigoriev I.V."/>
            <person name="Jackson S.A."/>
            <person name="Sutton T.D.S."/>
            <person name="Dobson A.D.W."/>
            <person name="Rama T."/>
        </authorList>
    </citation>
    <scope>NUCLEOTIDE SEQUENCE</scope>
    <source>
        <strain evidence="2">TRa018bII</strain>
    </source>
</reference>
<evidence type="ECO:0000313" key="2">
    <source>
        <dbReference type="EMBL" id="KAG9228255.1"/>
    </source>
</evidence>
<keyword evidence="1" id="KW-1133">Transmembrane helix</keyword>
<dbReference type="EMBL" id="MU252002">
    <property type="protein sequence ID" value="KAG9228255.1"/>
    <property type="molecule type" value="Genomic_DNA"/>
</dbReference>
<feature type="transmembrane region" description="Helical" evidence="1">
    <location>
        <begin position="52"/>
        <end position="75"/>
    </location>
</feature>
<keyword evidence="1" id="KW-0472">Membrane</keyword>
<dbReference type="PANTHER" id="PTHR35896:SF3">
    <property type="entry name" value="MAJOR FACILITATOR SUPERFAMILY TRANSPORTER"/>
    <property type="match status" value="1"/>
</dbReference>
<dbReference type="PANTHER" id="PTHR35896">
    <property type="entry name" value="IG-LIKE DOMAIN-CONTAINING PROTEIN"/>
    <property type="match status" value="1"/>
</dbReference>
<dbReference type="OrthoDB" id="3501153at2759"/>
<proteinExistence type="predicted"/>
<dbReference type="InterPro" id="IPR053008">
    <property type="entry name" value="Phomopsin_biosynth_assoc"/>
</dbReference>
<comment type="caution">
    <text evidence="2">The sequence shown here is derived from an EMBL/GenBank/DDBJ whole genome shotgun (WGS) entry which is preliminary data.</text>
</comment>
<evidence type="ECO:0000313" key="3">
    <source>
        <dbReference type="Proteomes" id="UP000824998"/>
    </source>
</evidence>
<keyword evidence="3" id="KW-1185">Reference proteome</keyword>
<sequence>MTNNEETAEVRATLLVSSEEPRILTPDIEVANLLSPTNSNLYSYFNNKRPRFFEWSICLVSIAIVLVVISGPLFYARTCFIPNPSKSSVQIIPPSEWGYCGNTTATAHAHGCVYDLIPGAWVPPACFDEELEDEFLALSEWQWFADINQTKEVSLKDLKATGGPNLLYVSTPYHVQHCVFTWKKLHRAIIHQKPIDTQIGRYGHTEHCAMALAANLSGPAEFHTIFTGCKLPDDPDLSNGTALGQWANLV</sequence>
<evidence type="ECO:0000256" key="1">
    <source>
        <dbReference type="SAM" id="Phobius"/>
    </source>
</evidence>
<dbReference type="AlphaFoldDB" id="A0A9P8BZR1"/>
<gene>
    <name evidence="2" type="ORF">BJ875DRAFT_527822</name>
</gene>
<keyword evidence="1" id="KW-0812">Transmembrane</keyword>
<protein>
    <submittedName>
        <fullName evidence="2">Uncharacterized protein</fullName>
    </submittedName>
</protein>